<keyword evidence="5" id="KW-0805">Transcription regulation</keyword>
<accession>A0A1U7HDH9</accession>
<feature type="domain" description="RNA polymerase sigma factor 54 DNA-binding" evidence="10">
    <location>
        <begin position="290"/>
        <end position="446"/>
    </location>
</feature>
<evidence type="ECO:0000256" key="2">
    <source>
        <dbReference type="ARBA" id="ARBA00022478"/>
    </source>
</evidence>
<dbReference type="GO" id="GO:0000428">
    <property type="term" value="C:DNA-directed RNA polymerase complex"/>
    <property type="evidence" value="ECO:0007669"/>
    <property type="project" value="UniProtKB-KW"/>
</dbReference>
<organism evidence="12 13">
    <name type="scientific">Chroogloeocystis siderophila 5.2 s.c.1</name>
    <dbReference type="NCBI Taxonomy" id="247279"/>
    <lineage>
        <taxon>Bacteria</taxon>
        <taxon>Bacillati</taxon>
        <taxon>Cyanobacteriota</taxon>
        <taxon>Cyanophyceae</taxon>
        <taxon>Oscillatoriophycideae</taxon>
        <taxon>Chroococcales</taxon>
        <taxon>Chroococcaceae</taxon>
        <taxon>Chroogloeocystis</taxon>
    </lineage>
</organism>
<evidence type="ECO:0000256" key="9">
    <source>
        <dbReference type="SAM" id="Coils"/>
    </source>
</evidence>
<evidence type="ECO:0000313" key="13">
    <source>
        <dbReference type="Proteomes" id="UP000185984"/>
    </source>
</evidence>
<evidence type="ECO:0000313" key="12">
    <source>
        <dbReference type="EMBL" id="OKH21630.1"/>
    </source>
</evidence>
<keyword evidence="3" id="KW-0808">Transferase</keyword>
<dbReference type="OrthoDB" id="9814402at2"/>
<dbReference type="Gene3D" id="1.10.10.1330">
    <property type="entry name" value="RNA polymerase sigma-54 factor, core-binding domain"/>
    <property type="match status" value="1"/>
</dbReference>
<evidence type="ECO:0000256" key="4">
    <source>
        <dbReference type="ARBA" id="ARBA00022695"/>
    </source>
</evidence>
<dbReference type="InterPro" id="IPR007634">
    <property type="entry name" value="RNA_pol_sigma_54_DNA-bd"/>
</dbReference>
<comment type="caution">
    <text evidence="12">The sequence shown here is derived from an EMBL/GenBank/DDBJ whole genome shotgun (WGS) entry which is preliminary data.</text>
</comment>
<dbReference type="Pfam" id="PF04963">
    <property type="entry name" value="Sigma54_CBD"/>
    <property type="match status" value="1"/>
</dbReference>
<dbReference type="EMBL" id="MRCC01000025">
    <property type="protein sequence ID" value="OKH21630.1"/>
    <property type="molecule type" value="Genomic_DNA"/>
</dbReference>
<keyword evidence="6" id="KW-0731">Sigma factor</keyword>
<evidence type="ECO:0000256" key="8">
    <source>
        <dbReference type="ARBA" id="ARBA00023163"/>
    </source>
</evidence>
<feature type="coiled-coil region" evidence="9">
    <location>
        <begin position="283"/>
        <end position="310"/>
    </location>
</feature>
<keyword evidence="4" id="KW-0548">Nucleotidyltransferase</keyword>
<evidence type="ECO:0000256" key="6">
    <source>
        <dbReference type="ARBA" id="ARBA00023082"/>
    </source>
</evidence>
<dbReference type="Pfam" id="PF04552">
    <property type="entry name" value="Sigma54_DBD"/>
    <property type="match status" value="1"/>
</dbReference>
<keyword evidence="8" id="KW-0804">Transcription</keyword>
<feature type="domain" description="RNA polymerase sigma factor 54 core-binding" evidence="11">
    <location>
        <begin position="73"/>
        <end position="271"/>
    </location>
</feature>
<evidence type="ECO:0000256" key="1">
    <source>
        <dbReference type="ARBA" id="ARBA00008798"/>
    </source>
</evidence>
<dbReference type="GO" id="GO:0001216">
    <property type="term" value="F:DNA-binding transcription activator activity"/>
    <property type="evidence" value="ECO:0007669"/>
    <property type="project" value="InterPro"/>
</dbReference>
<proteinExistence type="inferred from homology"/>
<dbReference type="STRING" id="247279.NIES1031_21370"/>
<dbReference type="GO" id="GO:0006352">
    <property type="term" value="P:DNA-templated transcription initiation"/>
    <property type="evidence" value="ECO:0007669"/>
    <property type="project" value="InterPro"/>
</dbReference>
<evidence type="ECO:0000259" key="10">
    <source>
        <dbReference type="Pfam" id="PF04552"/>
    </source>
</evidence>
<sequence>MVIGSTQSLTTRLQTDTVLYPTLRQLVRLLSCDRNQVIKHLQAEAKENPFLLETPTEERDSLISDVLPQWYDVQAASSTIQEHLYGQIAALSISTQQREALIYLTQWLSSAGYLEQTPETWTKGTSWSPQELERCVPILQSLDPPGIGARSLRECLLLQLQDCTEDLAKILICDYLEELADCVGNSSTAIENCERLRQQLNSSLQLSTKITYKDLQVAIAQIQTLEPRPARNFGYSNTPIITPDLQAELTVHQTWQVSLIAQPRQRFCLNQEAIHLLQQPQAKAQNKQRLENLLQKAQSLLTALDQWQENLLKVGQFLVERQKAFLHSQDALDLIPTPQQIVAQSVGLSNATVSRIVRGRYLRVCGTRDRTIPLASLCVPVSVGGRTPQQIQQLLLQAVAEESADQPYTDEQLVQLLKLRYHLSIARRTVAKYRKAAGIAPTSMRRHREDGSSMCSD</sequence>
<protein>
    <submittedName>
        <fullName evidence="12">RNA polymerase subunit sigma-54</fullName>
    </submittedName>
</protein>
<evidence type="ECO:0000256" key="3">
    <source>
        <dbReference type="ARBA" id="ARBA00022679"/>
    </source>
</evidence>
<dbReference type="GO" id="GO:0003677">
    <property type="term" value="F:DNA binding"/>
    <property type="evidence" value="ECO:0007669"/>
    <property type="project" value="UniProtKB-KW"/>
</dbReference>
<keyword evidence="2" id="KW-0240">DNA-directed RNA polymerase</keyword>
<dbReference type="Proteomes" id="UP000185984">
    <property type="component" value="Unassembled WGS sequence"/>
</dbReference>
<keyword evidence="9" id="KW-0175">Coiled coil</keyword>
<dbReference type="RefSeq" id="WP_073551467.1">
    <property type="nucleotide sequence ID" value="NZ_CAWMVK010000018.1"/>
</dbReference>
<dbReference type="InterPro" id="IPR038709">
    <property type="entry name" value="RpoN_core-bd_sf"/>
</dbReference>
<evidence type="ECO:0000256" key="5">
    <source>
        <dbReference type="ARBA" id="ARBA00023015"/>
    </source>
</evidence>
<dbReference type="AlphaFoldDB" id="A0A1U7HDH9"/>
<dbReference type="PIRSF" id="PIRSF000774">
    <property type="entry name" value="RpoN"/>
    <property type="match status" value="1"/>
</dbReference>
<dbReference type="PROSITE" id="PS50044">
    <property type="entry name" value="SIGMA54_3"/>
    <property type="match status" value="1"/>
</dbReference>
<dbReference type="PRINTS" id="PR00045">
    <property type="entry name" value="SIGMA54FCT"/>
</dbReference>
<keyword evidence="7" id="KW-0238">DNA-binding</keyword>
<dbReference type="PROSITE" id="PS00718">
    <property type="entry name" value="SIGMA54_2"/>
    <property type="match status" value="1"/>
</dbReference>
<evidence type="ECO:0000256" key="7">
    <source>
        <dbReference type="ARBA" id="ARBA00023125"/>
    </source>
</evidence>
<dbReference type="GO" id="GO:0016779">
    <property type="term" value="F:nucleotidyltransferase activity"/>
    <property type="evidence" value="ECO:0007669"/>
    <property type="project" value="UniProtKB-KW"/>
</dbReference>
<keyword evidence="13" id="KW-1185">Reference proteome</keyword>
<reference evidence="12 13" key="1">
    <citation type="submission" date="2016-11" db="EMBL/GenBank/DDBJ databases">
        <title>Draft Genome Sequences of Nine Cyanobacterial Strains from Diverse Habitats.</title>
        <authorList>
            <person name="Zhu T."/>
            <person name="Hou S."/>
            <person name="Lu X."/>
            <person name="Hess W.R."/>
        </authorList>
    </citation>
    <scope>NUCLEOTIDE SEQUENCE [LARGE SCALE GENOMIC DNA]</scope>
    <source>
        <strain evidence="12 13">5.2 s.c.1</strain>
    </source>
</reference>
<dbReference type="InterPro" id="IPR000394">
    <property type="entry name" value="RNA_pol_sigma_54"/>
</dbReference>
<dbReference type="Pfam" id="PF00309">
    <property type="entry name" value="Sigma54_AID"/>
    <property type="match status" value="1"/>
</dbReference>
<dbReference type="Gene3D" id="1.10.10.60">
    <property type="entry name" value="Homeodomain-like"/>
    <property type="match status" value="1"/>
</dbReference>
<dbReference type="PANTHER" id="PTHR32248">
    <property type="entry name" value="RNA POLYMERASE SIGMA-54 FACTOR"/>
    <property type="match status" value="1"/>
</dbReference>
<dbReference type="PANTHER" id="PTHR32248:SF4">
    <property type="entry name" value="RNA POLYMERASE SIGMA-54 FACTOR"/>
    <property type="match status" value="1"/>
</dbReference>
<gene>
    <name evidence="12" type="ORF">NIES1031_21370</name>
</gene>
<dbReference type="InterPro" id="IPR007046">
    <property type="entry name" value="RNA_pol_sigma_54_core-bd"/>
</dbReference>
<name>A0A1U7HDH9_9CHRO</name>
<dbReference type="GO" id="GO:0016987">
    <property type="term" value="F:sigma factor activity"/>
    <property type="evidence" value="ECO:0007669"/>
    <property type="project" value="UniProtKB-KW"/>
</dbReference>
<comment type="similarity">
    <text evidence="1">Belongs to the sigma-54 factor family.</text>
</comment>
<evidence type="ECO:0000259" key="11">
    <source>
        <dbReference type="Pfam" id="PF04963"/>
    </source>
</evidence>